<feature type="transmembrane region" description="Helical" evidence="9">
    <location>
        <begin position="198"/>
        <end position="215"/>
    </location>
</feature>
<evidence type="ECO:0000256" key="4">
    <source>
        <dbReference type="ARBA" id="ARBA00022692"/>
    </source>
</evidence>
<dbReference type="InterPro" id="IPR027470">
    <property type="entry name" value="Cation_efflux_CTD"/>
</dbReference>
<dbReference type="InterPro" id="IPR036837">
    <property type="entry name" value="Cation_efflux_CTD_sf"/>
</dbReference>
<keyword evidence="13" id="KW-1185">Reference proteome</keyword>
<comment type="subcellular location">
    <subcellularLocation>
        <location evidence="1">Membrane</location>
        <topology evidence="1">Multi-pass membrane protein</topology>
    </subcellularLocation>
</comment>
<proteinExistence type="inferred from homology"/>
<dbReference type="Pfam" id="PF01545">
    <property type="entry name" value="Cation_efflux"/>
    <property type="match status" value="1"/>
</dbReference>
<dbReference type="SUPFAM" id="SSF160240">
    <property type="entry name" value="Cation efflux protein cytoplasmic domain-like"/>
    <property type="match status" value="1"/>
</dbReference>
<keyword evidence="3" id="KW-0813">Transport</keyword>
<dbReference type="EMBL" id="CP080467">
    <property type="protein sequence ID" value="UNO47732.1"/>
    <property type="molecule type" value="Genomic_DNA"/>
</dbReference>
<dbReference type="InterPro" id="IPR050681">
    <property type="entry name" value="CDF/SLC30A"/>
</dbReference>
<comment type="similarity">
    <text evidence="2">Belongs to the cation diffusion facilitator (CDF) transporter (TC 2.A.4) family. SLC30A subfamily.</text>
</comment>
<feature type="domain" description="Cation efflux protein cytoplasmic" evidence="11">
    <location>
        <begin position="228"/>
        <end position="302"/>
    </location>
</feature>
<evidence type="ECO:0000313" key="12">
    <source>
        <dbReference type="EMBL" id="UNO47732.1"/>
    </source>
</evidence>
<feature type="transmembrane region" description="Helical" evidence="9">
    <location>
        <begin position="174"/>
        <end position="192"/>
    </location>
</feature>
<feature type="transmembrane region" description="Helical" evidence="9">
    <location>
        <begin position="64"/>
        <end position="81"/>
    </location>
</feature>
<dbReference type="STRING" id="1356854.N007_13545"/>
<keyword evidence="4 9" id="KW-0812">Transmembrane</keyword>
<evidence type="ECO:0000256" key="2">
    <source>
        <dbReference type="ARBA" id="ARBA00008873"/>
    </source>
</evidence>
<dbReference type="KEGG" id="aaco:K1I37_13665"/>
<evidence type="ECO:0000256" key="5">
    <source>
        <dbReference type="ARBA" id="ARBA00022989"/>
    </source>
</evidence>
<dbReference type="Proteomes" id="UP000829401">
    <property type="component" value="Chromosome"/>
</dbReference>
<dbReference type="eggNOG" id="COG1230">
    <property type="taxonomic scope" value="Bacteria"/>
</dbReference>
<feature type="compositionally biased region" description="Basic and acidic residues" evidence="8">
    <location>
        <begin position="320"/>
        <end position="330"/>
    </location>
</feature>
<evidence type="ECO:0000256" key="7">
    <source>
        <dbReference type="ARBA" id="ARBA00023136"/>
    </source>
</evidence>
<gene>
    <name evidence="12" type="ORF">K1I37_13665</name>
</gene>
<feature type="region of interest" description="Disordered" evidence="8">
    <location>
        <begin position="308"/>
        <end position="330"/>
    </location>
</feature>
<dbReference type="OrthoDB" id="9809646at2"/>
<accession>T0CVA0</accession>
<feature type="transmembrane region" description="Helical" evidence="9">
    <location>
        <begin position="132"/>
        <end position="153"/>
    </location>
</feature>
<protein>
    <submittedName>
        <fullName evidence="12">Cation diffusion facilitator family transporter</fullName>
    </submittedName>
</protein>
<dbReference type="RefSeq" id="WP_021297762.1">
    <property type="nucleotide sequence ID" value="NZ_AURB01000159.1"/>
</dbReference>
<dbReference type="SUPFAM" id="SSF161111">
    <property type="entry name" value="Cation efflux protein transmembrane domain-like"/>
    <property type="match status" value="1"/>
</dbReference>
<keyword evidence="5 9" id="KW-1133">Transmembrane helix</keyword>
<sequence length="330" mass="36127">MAREHAHHHHGPGDHGHHHDHGDILHTHAPAGKMGRAFALTCIILIVELAGGAISHSLALMSDAGHVLTDVFAIGLSWFALRQSVKPADEKMTFGYARWGILAALLNGLTLIAITLWILWEAYHRLEHPSAVHSLWMFVSAAVGICINLYLAAGMRDEENLNVRSAVLHMLGDAAASAGVIVAGIVILLTHWYLVDPLLSIAIALFIAFGAWRIVRQTIKILMEATPQTIDFREVVGKLKAVPGIHDVHDVHVWAITNGQNALSCHAVLDGNMTIRESQQILRDAEHCLAHFGIGHVTIQIEDGSHPHDNRALCKAQDQSGEHHHHESDH</sequence>
<dbReference type="InterPro" id="IPR002524">
    <property type="entry name" value="Cation_efflux"/>
</dbReference>
<keyword evidence="6" id="KW-0406">Ion transport</keyword>
<feature type="region of interest" description="Disordered" evidence="8">
    <location>
        <begin position="1"/>
        <end position="25"/>
    </location>
</feature>
<keyword evidence="7 9" id="KW-0472">Membrane</keyword>
<dbReference type="GO" id="GO:0005385">
    <property type="term" value="F:zinc ion transmembrane transporter activity"/>
    <property type="evidence" value="ECO:0007669"/>
    <property type="project" value="TreeGrafter"/>
</dbReference>
<evidence type="ECO:0000256" key="1">
    <source>
        <dbReference type="ARBA" id="ARBA00004141"/>
    </source>
</evidence>
<evidence type="ECO:0000259" key="11">
    <source>
        <dbReference type="Pfam" id="PF16916"/>
    </source>
</evidence>
<dbReference type="InterPro" id="IPR027469">
    <property type="entry name" value="Cation_efflux_TMD_sf"/>
</dbReference>
<name>T0CVA0_ALIAG</name>
<organism evidence="12 13">
    <name type="scientific">Alicyclobacillus acidoterrestris (strain ATCC 49025 / DSM 3922 / CIP 106132 / NCIMB 13137 / GD3B)</name>
    <dbReference type="NCBI Taxonomy" id="1356854"/>
    <lineage>
        <taxon>Bacteria</taxon>
        <taxon>Bacillati</taxon>
        <taxon>Bacillota</taxon>
        <taxon>Bacilli</taxon>
        <taxon>Bacillales</taxon>
        <taxon>Alicyclobacillaceae</taxon>
        <taxon>Alicyclobacillus</taxon>
    </lineage>
</organism>
<feature type="transmembrane region" description="Helical" evidence="9">
    <location>
        <begin position="37"/>
        <end position="58"/>
    </location>
</feature>
<dbReference type="Pfam" id="PF16916">
    <property type="entry name" value="ZT_dimer"/>
    <property type="match status" value="1"/>
</dbReference>
<dbReference type="Gene3D" id="1.20.1510.10">
    <property type="entry name" value="Cation efflux protein transmembrane domain"/>
    <property type="match status" value="1"/>
</dbReference>
<dbReference type="AlphaFoldDB" id="T0CVA0"/>
<evidence type="ECO:0000259" key="10">
    <source>
        <dbReference type="Pfam" id="PF01545"/>
    </source>
</evidence>
<reference evidence="13" key="1">
    <citation type="journal article" date="2022" name="G3 (Bethesda)">
        <title>Unveiling the complete genome sequence of Alicyclobacillus acidoterrestris DSM 3922T, a taint-producing strain.</title>
        <authorList>
            <person name="Leonardo I.C."/>
            <person name="Barreto Crespo M.T."/>
            <person name="Gaspar F.B."/>
        </authorList>
    </citation>
    <scope>NUCLEOTIDE SEQUENCE [LARGE SCALE GENOMIC DNA]</scope>
    <source>
        <strain evidence="13">DSM 3922</strain>
    </source>
</reference>
<evidence type="ECO:0000256" key="3">
    <source>
        <dbReference type="ARBA" id="ARBA00022448"/>
    </source>
</evidence>
<dbReference type="GO" id="GO:0005886">
    <property type="term" value="C:plasma membrane"/>
    <property type="evidence" value="ECO:0007669"/>
    <property type="project" value="TreeGrafter"/>
</dbReference>
<evidence type="ECO:0000256" key="6">
    <source>
        <dbReference type="ARBA" id="ARBA00023065"/>
    </source>
</evidence>
<dbReference type="PANTHER" id="PTHR11562">
    <property type="entry name" value="CATION EFFLUX PROTEIN/ ZINC TRANSPORTER"/>
    <property type="match status" value="1"/>
</dbReference>
<evidence type="ECO:0000256" key="8">
    <source>
        <dbReference type="SAM" id="MobiDB-lite"/>
    </source>
</evidence>
<dbReference type="InterPro" id="IPR058533">
    <property type="entry name" value="Cation_efflux_TM"/>
</dbReference>
<evidence type="ECO:0000313" key="13">
    <source>
        <dbReference type="Proteomes" id="UP000829401"/>
    </source>
</evidence>
<dbReference type="NCBIfam" id="TIGR01297">
    <property type="entry name" value="CDF"/>
    <property type="match status" value="1"/>
</dbReference>
<evidence type="ECO:0000256" key="9">
    <source>
        <dbReference type="SAM" id="Phobius"/>
    </source>
</evidence>
<dbReference type="Gene3D" id="3.30.70.1350">
    <property type="entry name" value="Cation efflux protein, cytoplasmic domain"/>
    <property type="match status" value="1"/>
</dbReference>
<feature type="domain" description="Cation efflux protein transmembrane" evidence="10">
    <location>
        <begin position="37"/>
        <end position="223"/>
    </location>
</feature>
<feature type="transmembrane region" description="Helical" evidence="9">
    <location>
        <begin position="101"/>
        <end position="120"/>
    </location>
</feature>
<feature type="compositionally biased region" description="Basic residues" evidence="8">
    <location>
        <begin position="1"/>
        <end position="10"/>
    </location>
</feature>
<feature type="compositionally biased region" description="Basic and acidic residues" evidence="8">
    <location>
        <begin position="11"/>
        <end position="25"/>
    </location>
</feature>
<accession>A0A9E6ZF91</accession>
<dbReference type="PANTHER" id="PTHR11562:SF17">
    <property type="entry name" value="RE54080P-RELATED"/>
    <property type="match status" value="1"/>
</dbReference>